<sequence length="565" mass="59252">MKSPASLAFCIAAGLSGLPLAALAQTPPQAGDLLRELDRQPQRDAPATLPPPVAPAGPAAPAAGPRVDVTAFRIEGATLVPEAELQDAVAPWAGKPASFADLRRAADAIAARYQARGLLARTLLPEQDLAGGVVVVRVIEARLGAVRIDRPDGATRMSDDTATGYLTARQSVGDPVRPDDLQRGISLLNDLPGTSATSLLEPGAAEGESRVVVALRDKPVFTGLASVDNAGAKASGTARGSVGLQVNSPFGLGEQLQLLGNKSSGTDYGRVQLGMPLGKDGLRASVNASRLNYGYTLSGNRYTGSASVLGASLGYPLLRSAGSNLTLQLDHDRKRFDNEVQAIAISNKDVRLTTLALYGDRLDEFMGGGMTQFSVSIASGTLDLGRNPGDLAADQFPGGPDRNGSFTRTNWSLTRLQRLTAADTLALIASGQIASRNLDASERLTVTGPYAVRAYTSSEPAADDGTLASIELRHQFADQLTATVFHDRAQARRDHEVNSATARPNAYRLAATGLGLALGKPGDLLLRATVAWRNGDNPTRNPATGLDADGTRRNPRLFLTLTKNF</sequence>
<organism evidence="12 13">
    <name type="scientific">Derxia gummosa DSM 723</name>
    <dbReference type="NCBI Taxonomy" id="1121388"/>
    <lineage>
        <taxon>Bacteria</taxon>
        <taxon>Pseudomonadati</taxon>
        <taxon>Pseudomonadota</taxon>
        <taxon>Betaproteobacteria</taxon>
        <taxon>Burkholderiales</taxon>
        <taxon>Alcaligenaceae</taxon>
        <taxon>Derxia</taxon>
    </lineage>
</organism>
<reference evidence="13" key="4">
    <citation type="submission" date="2025-08" db="UniProtKB">
        <authorList>
            <consortium name="RefSeq"/>
        </authorList>
    </citation>
    <scope>IDENTIFICATION</scope>
</reference>
<evidence type="ECO:0000256" key="6">
    <source>
        <dbReference type="ARBA" id="ARBA00022927"/>
    </source>
</evidence>
<evidence type="ECO:0000256" key="9">
    <source>
        <dbReference type="SAM" id="MobiDB-lite"/>
    </source>
</evidence>
<dbReference type="Pfam" id="PF03865">
    <property type="entry name" value="ShlB"/>
    <property type="match status" value="1"/>
</dbReference>
<dbReference type="AlphaFoldDB" id="A0A8B6X7W6"/>
<evidence type="ECO:0000256" key="8">
    <source>
        <dbReference type="ARBA" id="ARBA00023237"/>
    </source>
</evidence>
<evidence type="ECO:0000256" key="7">
    <source>
        <dbReference type="ARBA" id="ARBA00023136"/>
    </source>
</evidence>
<dbReference type="RefSeq" id="WP_034412337.1">
    <property type="nucleotide sequence ID" value="NZ_KI519499.1"/>
</dbReference>
<dbReference type="Proteomes" id="UP000675920">
    <property type="component" value="Unplaced"/>
</dbReference>
<evidence type="ECO:0000313" key="13">
    <source>
        <dbReference type="RefSeq" id="WP_034412337.1"/>
    </source>
</evidence>
<evidence type="ECO:0000256" key="1">
    <source>
        <dbReference type="ARBA" id="ARBA00004442"/>
    </source>
</evidence>
<keyword evidence="3" id="KW-0813">Transport</keyword>
<dbReference type="OrthoDB" id="572300at2"/>
<dbReference type="GO" id="GO:0046819">
    <property type="term" value="P:protein secretion by the type V secretion system"/>
    <property type="evidence" value="ECO:0007669"/>
    <property type="project" value="TreeGrafter"/>
</dbReference>
<dbReference type="Gene3D" id="2.40.160.50">
    <property type="entry name" value="membrane protein fhac: a member of the omp85/tpsb transporter family"/>
    <property type="match status" value="1"/>
</dbReference>
<accession>A0A8B6X7W6</accession>
<dbReference type="Pfam" id="PF08479">
    <property type="entry name" value="POTRA_2"/>
    <property type="match status" value="1"/>
</dbReference>
<evidence type="ECO:0000256" key="3">
    <source>
        <dbReference type="ARBA" id="ARBA00022448"/>
    </source>
</evidence>
<keyword evidence="12" id="KW-1185">Reference proteome</keyword>
<feature type="domain" description="POTRA" evidence="11">
    <location>
        <begin position="67"/>
        <end position="141"/>
    </location>
</feature>
<dbReference type="Gene3D" id="3.10.20.310">
    <property type="entry name" value="membrane protein fhac"/>
    <property type="match status" value="1"/>
</dbReference>
<dbReference type="InterPro" id="IPR005565">
    <property type="entry name" value="Hemolysn_activator_HlyB_C"/>
</dbReference>
<protein>
    <submittedName>
        <fullName evidence="13">ShlB/FhaC/HecB family hemolysin secretion/activation protein</fullName>
    </submittedName>
</protein>
<comment type="subcellular location">
    <subcellularLocation>
        <location evidence="1">Cell outer membrane</location>
    </subcellularLocation>
</comment>
<dbReference type="GO" id="GO:0008320">
    <property type="term" value="F:protein transmembrane transporter activity"/>
    <property type="evidence" value="ECO:0007669"/>
    <property type="project" value="TreeGrafter"/>
</dbReference>
<reference evidence="13" key="3">
    <citation type="journal article" date="2010" name="Nature">
        <title>A widespread family of polymorphic contact-dependent toxin delivery systems in bacteria.</title>
        <authorList>
            <person name="Aoki S.K."/>
            <person name="Diner E.J."/>
            <person name="de Roodenbeke C.T."/>
            <person name="Burgess B.R."/>
            <person name="Poole S.J."/>
            <person name="Braaten B.A."/>
            <person name="Jones A.M."/>
            <person name="Webb J.S."/>
            <person name="Hayes C.S."/>
            <person name="Cotter P.A."/>
            <person name="Low D.A."/>
        </authorList>
    </citation>
    <scope>NUCLEOTIDE SEQUENCE</scope>
</reference>
<feature type="chain" id="PRO_5034030050" evidence="10">
    <location>
        <begin position="25"/>
        <end position="565"/>
    </location>
</feature>
<name>A0A8B6X7W6_9BURK</name>
<dbReference type="InterPro" id="IPR034746">
    <property type="entry name" value="POTRA"/>
</dbReference>
<keyword evidence="5" id="KW-0812">Transmembrane</keyword>
<feature type="region of interest" description="Disordered" evidence="9">
    <location>
        <begin position="42"/>
        <end position="64"/>
    </location>
</feature>
<reference evidence="13" key="2">
    <citation type="journal article" date="2010" name="Biochim. Biophys. Acta">
        <title>Structure and evolution of mitochondrial outer membrane proteins of beta-barrel topology.</title>
        <authorList>
            <person name="Zeth K."/>
        </authorList>
    </citation>
    <scope>NUCLEOTIDE SEQUENCE</scope>
</reference>
<dbReference type="GO" id="GO:0098046">
    <property type="term" value="C:type V protein secretion system complex"/>
    <property type="evidence" value="ECO:0007669"/>
    <property type="project" value="TreeGrafter"/>
</dbReference>
<dbReference type="InterPro" id="IPR051544">
    <property type="entry name" value="TPS_OM_transporter"/>
</dbReference>
<evidence type="ECO:0000256" key="5">
    <source>
        <dbReference type="ARBA" id="ARBA00022692"/>
    </source>
</evidence>
<dbReference type="PANTHER" id="PTHR34597">
    <property type="entry name" value="SLR1661 PROTEIN"/>
    <property type="match status" value="1"/>
</dbReference>
<evidence type="ECO:0000256" key="10">
    <source>
        <dbReference type="SAM" id="SignalP"/>
    </source>
</evidence>
<dbReference type="PROSITE" id="PS51779">
    <property type="entry name" value="POTRA"/>
    <property type="match status" value="1"/>
</dbReference>
<dbReference type="GO" id="GO:0009279">
    <property type="term" value="C:cell outer membrane"/>
    <property type="evidence" value="ECO:0007669"/>
    <property type="project" value="UniProtKB-SubCell"/>
</dbReference>
<evidence type="ECO:0000313" key="12">
    <source>
        <dbReference type="Proteomes" id="UP000675920"/>
    </source>
</evidence>
<evidence type="ECO:0000259" key="11">
    <source>
        <dbReference type="PROSITE" id="PS51779"/>
    </source>
</evidence>
<evidence type="ECO:0000256" key="2">
    <source>
        <dbReference type="ARBA" id="ARBA00009055"/>
    </source>
</evidence>
<keyword evidence="4" id="KW-1134">Transmembrane beta strand</keyword>
<keyword evidence="10" id="KW-0732">Signal</keyword>
<keyword evidence="8" id="KW-0998">Cell outer membrane</keyword>
<evidence type="ECO:0000256" key="4">
    <source>
        <dbReference type="ARBA" id="ARBA00022452"/>
    </source>
</evidence>
<feature type="signal peptide" evidence="10">
    <location>
        <begin position="1"/>
        <end position="24"/>
    </location>
</feature>
<dbReference type="PANTHER" id="PTHR34597:SF1">
    <property type="entry name" value="HEME_HEMOPEXIN TRANSPORTER PROTEIN HUXB"/>
    <property type="match status" value="1"/>
</dbReference>
<keyword evidence="7" id="KW-0472">Membrane</keyword>
<reference evidence="13" key="1">
    <citation type="journal article" date="2005" name="Curr. Protein Pept. Sci.">
        <title>The family of Serratia type pore forming toxins.</title>
        <authorList>
            <person name="Hertle R."/>
        </authorList>
    </citation>
    <scope>NUCLEOTIDE SEQUENCE</scope>
</reference>
<proteinExistence type="inferred from homology"/>
<keyword evidence="6" id="KW-0653">Protein transport</keyword>
<comment type="similarity">
    <text evidence="2">Belongs to the TPS (TC 1.B.20) family.</text>
</comment>
<dbReference type="InterPro" id="IPR013686">
    <property type="entry name" value="Polypept-transport_assoc_ShlB"/>
</dbReference>